<comment type="similarity">
    <text evidence="1 7">Belongs to the thioredoxin family.</text>
</comment>
<evidence type="ECO:0000256" key="7">
    <source>
        <dbReference type="PIRNR" id="PIRNR000077"/>
    </source>
</evidence>
<evidence type="ECO:0000256" key="4">
    <source>
        <dbReference type="ARBA" id="ARBA00023157"/>
    </source>
</evidence>
<feature type="active site" description="Nucleophile" evidence="8">
    <location>
        <position position="30"/>
    </location>
</feature>
<accession>A0A380S7X0</accession>
<sequence>MAALNLTAESFDKVISSGQLVLVDFWATWCRPCMMMGPVVEELSNEFDGRAIVAKINVDDEGVSDICARFGITNIPNMKLFKNGVEVGNVVGAVPKNTLKNAIEKNL</sequence>
<feature type="site" description="Deprotonates C-terminal active site Cys" evidence="8">
    <location>
        <position position="24"/>
    </location>
</feature>
<dbReference type="PANTHER" id="PTHR45663:SF11">
    <property type="entry name" value="GEO12009P1"/>
    <property type="match status" value="1"/>
</dbReference>
<keyword evidence="3" id="KW-0249">Electron transport</keyword>
<evidence type="ECO:0000256" key="5">
    <source>
        <dbReference type="ARBA" id="ARBA00023284"/>
    </source>
</evidence>
<feature type="site" description="Contributes to redox potential value" evidence="8">
    <location>
        <position position="32"/>
    </location>
</feature>
<dbReference type="CDD" id="cd02947">
    <property type="entry name" value="TRX_family"/>
    <property type="match status" value="1"/>
</dbReference>
<protein>
    <recommendedName>
        <fullName evidence="6 7">Thioredoxin</fullName>
    </recommendedName>
</protein>
<name>A0A380S7X0_FIBSU</name>
<dbReference type="FunFam" id="3.40.30.10:FF:000001">
    <property type="entry name" value="Thioredoxin"/>
    <property type="match status" value="1"/>
</dbReference>
<gene>
    <name evidence="11" type="ORF">SAMN05661053_2756</name>
</gene>
<dbReference type="PANTHER" id="PTHR45663">
    <property type="entry name" value="GEO12009P1"/>
    <property type="match status" value="1"/>
</dbReference>
<dbReference type="InterPro" id="IPR005746">
    <property type="entry name" value="Thioredoxin"/>
</dbReference>
<dbReference type="NCBIfam" id="TIGR01068">
    <property type="entry name" value="thioredoxin"/>
    <property type="match status" value="1"/>
</dbReference>
<dbReference type="Pfam" id="PF00085">
    <property type="entry name" value="Thioredoxin"/>
    <property type="match status" value="1"/>
</dbReference>
<organism evidence="11 12">
    <name type="scientific">Fibrobacter succinogenes</name>
    <name type="common">Bacteroides succinogenes</name>
    <dbReference type="NCBI Taxonomy" id="833"/>
    <lineage>
        <taxon>Bacteria</taxon>
        <taxon>Pseudomonadati</taxon>
        <taxon>Fibrobacterota</taxon>
        <taxon>Fibrobacteria</taxon>
        <taxon>Fibrobacterales</taxon>
        <taxon>Fibrobacteraceae</taxon>
        <taxon>Fibrobacter</taxon>
    </lineage>
</organism>
<dbReference type="GO" id="GO:0045454">
    <property type="term" value="P:cell redox homeostasis"/>
    <property type="evidence" value="ECO:0007669"/>
    <property type="project" value="TreeGrafter"/>
</dbReference>
<dbReference type="Proteomes" id="UP000255423">
    <property type="component" value="Unassembled WGS sequence"/>
</dbReference>
<feature type="site" description="Contributes to redox potential value" evidence="8">
    <location>
        <position position="31"/>
    </location>
</feature>
<feature type="domain" description="Thioredoxin" evidence="10">
    <location>
        <begin position="1"/>
        <end position="107"/>
    </location>
</feature>
<evidence type="ECO:0000313" key="11">
    <source>
        <dbReference type="EMBL" id="SUQ25952.1"/>
    </source>
</evidence>
<dbReference type="GO" id="GO:0015035">
    <property type="term" value="F:protein-disulfide reductase activity"/>
    <property type="evidence" value="ECO:0007669"/>
    <property type="project" value="UniProtKB-UniRule"/>
</dbReference>
<evidence type="ECO:0000256" key="6">
    <source>
        <dbReference type="NCBIfam" id="TIGR01068"/>
    </source>
</evidence>
<keyword evidence="2" id="KW-0813">Transport</keyword>
<dbReference type="RefSeq" id="WP_088629436.1">
    <property type="nucleotide sequence ID" value="NZ_CACZHM010000003.1"/>
</dbReference>
<feature type="active site" description="Nucleophile" evidence="8">
    <location>
        <position position="33"/>
    </location>
</feature>
<evidence type="ECO:0000256" key="9">
    <source>
        <dbReference type="PIRSR" id="PIRSR000077-4"/>
    </source>
</evidence>
<reference evidence="11 12" key="1">
    <citation type="submission" date="2017-08" db="EMBL/GenBank/DDBJ databases">
        <authorList>
            <person name="de Groot N.N."/>
        </authorList>
    </citation>
    <scope>NUCLEOTIDE SEQUENCE [LARGE SCALE GENOMIC DNA]</scope>
    <source>
        <strain evidence="11 12">HM2</strain>
    </source>
</reference>
<dbReference type="EMBL" id="UHJL01000005">
    <property type="protein sequence ID" value="SUQ25952.1"/>
    <property type="molecule type" value="Genomic_DNA"/>
</dbReference>
<keyword evidence="4 9" id="KW-1015">Disulfide bond</keyword>
<keyword evidence="5 9" id="KW-0676">Redox-active center</keyword>
<dbReference type="InterPro" id="IPR036249">
    <property type="entry name" value="Thioredoxin-like_sf"/>
</dbReference>
<evidence type="ECO:0000256" key="1">
    <source>
        <dbReference type="ARBA" id="ARBA00008987"/>
    </source>
</evidence>
<dbReference type="InterPro" id="IPR013766">
    <property type="entry name" value="Thioredoxin_domain"/>
</dbReference>
<dbReference type="AlphaFoldDB" id="A0A380S7X0"/>
<dbReference type="GO" id="GO:0005829">
    <property type="term" value="C:cytosol"/>
    <property type="evidence" value="ECO:0007669"/>
    <property type="project" value="TreeGrafter"/>
</dbReference>
<evidence type="ECO:0000256" key="2">
    <source>
        <dbReference type="ARBA" id="ARBA00022448"/>
    </source>
</evidence>
<evidence type="ECO:0000256" key="8">
    <source>
        <dbReference type="PIRSR" id="PIRSR000077-1"/>
    </source>
</evidence>
<proteinExistence type="inferred from homology"/>
<dbReference type="PRINTS" id="PR00421">
    <property type="entry name" value="THIOREDOXIN"/>
</dbReference>
<dbReference type="SUPFAM" id="SSF52833">
    <property type="entry name" value="Thioredoxin-like"/>
    <property type="match status" value="1"/>
</dbReference>
<evidence type="ECO:0000313" key="12">
    <source>
        <dbReference type="Proteomes" id="UP000255423"/>
    </source>
</evidence>
<evidence type="ECO:0000259" key="10">
    <source>
        <dbReference type="PROSITE" id="PS51352"/>
    </source>
</evidence>
<dbReference type="PROSITE" id="PS51352">
    <property type="entry name" value="THIOREDOXIN_2"/>
    <property type="match status" value="1"/>
</dbReference>
<feature type="disulfide bond" description="Redox-active" evidence="9">
    <location>
        <begin position="30"/>
        <end position="33"/>
    </location>
</feature>
<dbReference type="PIRSF" id="PIRSF000077">
    <property type="entry name" value="Thioredoxin"/>
    <property type="match status" value="1"/>
</dbReference>
<evidence type="ECO:0000256" key="3">
    <source>
        <dbReference type="ARBA" id="ARBA00022982"/>
    </source>
</evidence>
<dbReference type="Gene3D" id="3.40.30.10">
    <property type="entry name" value="Glutaredoxin"/>
    <property type="match status" value="1"/>
</dbReference>